<evidence type="ECO:0000256" key="5">
    <source>
        <dbReference type="ARBA" id="ARBA00011245"/>
    </source>
</evidence>
<dbReference type="PANTHER" id="PTHR11136:SF0">
    <property type="entry name" value="DIHYDROFOLATE SYNTHETASE-RELATED"/>
    <property type="match status" value="1"/>
</dbReference>
<keyword evidence="13" id="KW-0460">Magnesium</keyword>
<comment type="catalytic activity">
    <reaction evidence="16">
        <text>(6S)-5,6,7,8-tetrahydrofolyl-(gamma-L-Glu)(n) + L-glutamate + ATP = (6S)-5,6,7,8-tetrahydrofolyl-(gamma-L-Glu)(n+1) + ADP + phosphate + H(+)</text>
        <dbReference type="Rhea" id="RHEA:10580"/>
        <dbReference type="Rhea" id="RHEA-COMP:14738"/>
        <dbReference type="Rhea" id="RHEA-COMP:14740"/>
        <dbReference type="ChEBI" id="CHEBI:15378"/>
        <dbReference type="ChEBI" id="CHEBI:29985"/>
        <dbReference type="ChEBI" id="CHEBI:30616"/>
        <dbReference type="ChEBI" id="CHEBI:43474"/>
        <dbReference type="ChEBI" id="CHEBI:141005"/>
        <dbReference type="ChEBI" id="CHEBI:456216"/>
        <dbReference type="EC" id="6.3.2.17"/>
    </reaction>
</comment>
<keyword evidence="12 18" id="KW-0067">ATP-binding</keyword>
<keyword evidence="14" id="KW-0289">Folate biosynthesis</keyword>
<comment type="subunit">
    <text evidence="5">Monomer.</text>
</comment>
<comment type="pathway">
    <text evidence="2">Cofactor biosynthesis; tetrahydrofolate biosynthesis; 7,8-dihydrofolate from 2-amino-4-hydroxy-6-hydroxymethyl-7,8-dihydropteridine diphosphate and 4-aminobenzoate: step 2/2.</text>
</comment>
<dbReference type="GO" id="GO:0008841">
    <property type="term" value="F:dihydrofolate synthase activity"/>
    <property type="evidence" value="ECO:0007669"/>
    <property type="project" value="UniProtKB-EC"/>
</dbReference>
<organism evidence="21 22">
    <name type="scientific">Ligilactobacillus ubinensis</name>
    <dbReference type="NCBI Taxonomy" id="2876789"/>
    <lineage>
        <taxon>Bacteria</taxon>
        <taxon>Bacillati</taxon>
        <taxon>Bacillota</taxon>
        <taxon>Bacilli</taxon>
        <taxon>Lactobacillales</taxon>
        <taxon>Lactobacillaceae</taxon>
        <taxon>Ligilactobacillus</taxon>
    </lineage>
</organism>
<evidence type="ECO:0000256" key="15">
    <source>
        <dbReference type="ARBA" id="ARBA00030592"/>
    </source>
</evidence>
<dbReference type="InterPro" id="IPR001645">
    <property type="entry name" value="Folylpolyglutamate_synth"/>
</dbReference>
<name>A0A9X2FJB9_9LACO</name>
<dbReference type="GO" id="GO:0004326">
    <property type="term" value="F:tetrahydrofolylpolyglutamate synthase activity"/>
    <property type="evidence" value="ECO:0007669"/>
    <property type="project" value="UniProtKB-EC"/>
</dbReference>
<dbReference type="SUPFAM" id="SSF53623">
    <property type="entry name" value="MurD-like peptide ligases, catalytic domain"/>
    <property type="match status" value="1"/>
</dbReference>
<dbReference type="AlphaFoldDB" id="A0A9X2FJB9"/>
<keyword evidence="9 18" id="KW-0436">Ligase</keyword>
<evidence type="ECO:0000256" key="10">
    <source>
        <dbReference type="ARBA" id="ARBA00022723"/>
    </source>
</evidence>
<comment type="pathway">
    <text evidence="3">Cofactor biosynthesis; tetrahydrofolylpolyglutamate biosynthesis.</text>
</comment>
<dbReference type="Proteomes" id="UP001139006">
    <property type="component" value="Unassembled WGS sequence"/>
</dbReference>
<sequence length="434" mass="49324">MHIKNYDEALQYIHGRSRFKKTPTLSRMKFLAEKLGNPQNNFKTLHVTGTNGKGSTTAFLRELLRGQGFTVGTFTSPYITRFNERISVDGKMISDDEIVRLVNIVYPIVQEMDEIGMCSTEFEIITTMMFVYFGERHADYVVVEVGMGGLYDSTNIITPLVSVITTVALDHSQWLGDSISQIAYQKAGIIKKKIPIVVGRVPNEAYDVIKNIALEKDADLYCLNNDFSTQALSQKKEWGEFFNYRFQQINYKNLCTGLLGAFQIDNAACALTAFLIVARKEKFIVQINDIRKALMNTKWPGRFEKINSEPLIVLDGAHNVAAIEKIQKLLRQKFKQQKIYVLLAILADKKSTEMIEKLSELSNTELIITSFDGPRKVTDLEDIKQTFPEIKSMSVWQEAFLKIVKGMSAEDMLLITGSLYFISEVRNYFLDSGE</sequence>
<keyword evidence="11 18" id="KW-0547">Nucleotide-binding</keyword>
<evidence type="ECO:0000256" key="4">
    <source>
        <dbReference type="ARBA" id="ARBA00008276"/>
    </source>
</evidence>
<dbReference type="GO" id="GO:0046872">
    <property type="term" value="F:metal ion binding"/>
    <property type="evidence" value="ECO:0007669"/>
    <property type="project" value="UniProtKB-KW"/>
</dbReference>
<dbReference type="InterPro" id="IPR018109">
    <property type="entry name" value="Folylpolyglutamate_synth_CS"/>
</dbReference>
<comment type="cofactor">
    <cofactor evidence="1">
        <name>Mg(2+)</name>
        <dbReference type="ChEBI" id="CHEBI:18420"/>
    </cofactor>
</comment>
<protein>
    <recommendedName>
        <fullName evidence="8">Dihydrofolate synthase/folylpolyglutamate synthase</fullName>
        <ecNumber evidence="6">6.3.2.12</ecNumber>
        <ecNumber evidence="7">6.3.2.17</ecNumber>
    </recommendedName>
    <alternativeName>
        <fullName evidence="15">Tetrahydrofolylpolyglutamate synthase</fullName>
    </alternativeName>
</protein>
<evidence type="ECO:0000256" key="7">
    <source>
        <dbReference type="ARBA" id="ARBA00013025"/>
    </source>
</evidence>
<evidence type="ECO:0000256" key="13">
    <source>
        <dbReference type="ARBA" id="ARBA00022842"/>
    </source>
</evidence>
<gene>
    <name evidence="21" type="ORF">LB941_04100</name>
</gene>
<evidence type="ECO:0000256" key="2">
    <source>
        <dbReference type="ARBA" id="ARBA00004799"/>
    </source>
</evidence>
<dbReference type="InterPro" id="IPR036565">
    <property type="entry name" value="Mur-like_cat_sf"/>
</dbReference>
<dbReference type="InterPro" id="IPR036615">
    <property type="entry name" value="Mur_ligase_C_dom_sf"/>
</dbReference>
<evidence type="ECO:0000313" key="22">
    <source>
        <dbReference type="Proteomes" id="UP001139006"/>
    </source>
</evidence>
<dbReference type="EC" id="6.3.2.17" evidence="7"/>
<evidence type="ECO:0000256" key="18">
    <source>
        <dbReference type="PIRNR" id="PIRNR001563"/>
    </source>
</evidence>
<dbReference type="PROSITE" id="PS01012">
    <property type="entry name" value="FOLYLPOLYGLU_SYNT_2"/>
    <property type="match status" value="1"/>
</dbReference>
<dbReference type="InterPro" id="IPR004101">
    <property type="entry name" value="Mur_ligase_C"/>
</dbReference>
<evidence type="ECO:0000259" key="19">
    <source>
        <dbReference type="Pfam" id="PF02875"/>
    </source>
</evidence>
<keyword evidence="10" id="KW-0479">Metal-binding</keyword>
<keyword evidence="22" id="KW-1185">Reference proteome</keyword>
<comment type="caution">
    <text evidence="21">The sequence shown here is derived from an EMBL/GenBank/DDBJ whole genome shotgun (WGS) entry which is preliminary data.</text>
</comment>
<evidence type="ECO:0000256" key="9">
    <source>
        <dbReference type="ARBA" id="ARBA00022598"/>
    </source>
</evidence>
<dbReference type="Pfam" id="PF02875">
    <property type="entry name" value="Mur_ligase_C"/>
    <property type="match status" value="1"/>
</dbReference>
<dbReference type="EC" id="6.3.2.12" evidence="6"/>
<evidence type="ECO:0000256" key="16">
    <source>
        <dbReference type="ARBA" id="ARBA00047493"/>
    </source>
</evidence>
<reference evidence="21 22" key="1">
    <citation type="journal article" date="2023" name="Int. J. Syst. Evol. Microbiol.">
        <title>Ligilactobacillus ubinensis sp. nov., a novel species isolated from the wild ferment of a durian fruit (Durio zibethinus).</title>
        <authorList>
            <person name="Heng Y.C."/>
            <person name="Menon N."/>
            <person name="Chen B."/>
            <person name="Loo B.Z.L."/>
            <person name="Wong G.W.J."/>
            <person name="Lim A.C.H."/>
            <person name="Silvaraju S."/>
            <person name="Kittelmann S."/>
        </authorList>
    </citation>
    <scope>NUCLEOTIDE SEQUENCE [LARGE SCALE GENOMIC DNA]</scope>
    <source>
        <strain evidence="21 22">WILCCON 0076</strain>
    </source>
</reference>
<dbReference type="SUPFAM" id="SSF53244">
    <property type="entry name" value="MurD-like peptide ligases, peptide-binding domain"/>
    <property type="match status" value="1"/>
</dbReference>
<dbReference type="InterPro" id="IPR013221">
    <property type="entry name" value="Mur_ligase_cen"/>
</dbReference>
<evidence type="ECO:0000313" key="21">
    <source>
        <dbReference type="EMBL" id="MCP0886520.1"/>
    </source>
</evidence>
<dbReference type="PIRSF" id="PIRSF001563">
    <property type="entry name" value="Folylpolyglu_synth"/>
    <property type="match status" value="1"/>
</dbReference>
<dbReference type="Pfam" id="PF08245">
    <property type="entry name" value="Mur_ligase_M"/>
    <property type="match status" value="1"/>
</dbReference>
<dbReference type="GO" id="GO:0046656">
    <property type="term" value="P:folic acid biosynthetic process"/>
    <property type="evidence" value="ECO:0007669"/>
    <property type="project" value="UniProtKB-KW"/>
</dbReference>
<accession>A0A9X2FJB9</accession>
<evidence type="ECO:0000256" key="14">
    <source>
        <dbReference type="ARBA" id="ARBA00022909"/>
    </source>
</evidence>
<dbReference type="Gene3D" id="3.90.190.20">
    <property type="entry name" value="Mur ligase, C-terminal domain"/>
    <property type="match status" value="1"/>
</dbReference>
<dbReference type="RefSeq" id="WP_253359703.1">
    <property type="nucleotide sequence ID" value="NZ_JAIULA010000005.1"/>
</dbReference>
<evidence type="ECO:0000256" key="6">
    <source>
        <dbReference type="ARBA" id="ARBA00013023"/>
    </source>
</evidence>
<evidence type="ECO:0000256" key="3">
    <source>
        <dbReference type="ARBA" id="ARBA00005150"/>
    </source>
</evidence>
<dbReference type="FunFam" id="3.40.1190.10:FF:000004">
    <property type="entry name" value="Dihydrofolate synthase/folylpolyglutamate synthase"/>
    <property type="match status" value="1"/>
</dbReference>
<evidence type="ECO:0000256" key="11">
    <source>
        <dbReference type="ARBA" id="ARBA00022741"/>
    </source>
</evidence>
<evidence type="ECO:0000256" key="8">
    <source>
        <dbReference type="ARBA" id="ARBA00019357"/>
    </source>
</evidence>
<proteinExistence type="inferred from homology"/>
<dbReference type="PANTHER" id="PTHR11136">
    <property type="entry name" value="FOLYLPOLYGLUTAMATE SYNTHASE-RELATED"/>
    <property type="match status" value="1"/>
</dbReference>
<dbReference type="GO" id="GO:0005737">
    <property type="term" value="C:cytoplasm"/>
    <property type="evidence" value="ECO:0007669"/>
    <property type="project" value="TreeGrafter"/>
</dbReference>
<evidence type="ECO:0000256" key="1">
    <source>
        <dbReference type="ARBA" id="ARBA00001946"/>
    </source>
</evidence>
<dbReference type="NCBIfam" id="TIGR01499">
    <property type="entry name" value="folC"/>
    <property type="match status" value="1"/>
</dbReference>
<dbReference type="Gene3D" id="3.40.1190.10">
    <property type="entry name" value="Mur-like, catalytic domain"/>
    <property type="match status" value="1"/>
</dbReference>
<dbReference type="EMBL" id="JAIULA010000005">
    <property type="protein sequence ID" value="MCP0886520.1"/>
    <property type="molecule type" value="Genomic_DNA"/>
</dbReference>
<feature type="domain" description="Mur ligase central" evidence="20">
    <location>
        <begin position="47"/>
        <end position="273"/>
    </location>
</feature>
<dbReference type="GO" id="GO:0005524">
    <property type="term" value="F:ATP binding"/>
    <property type="evidence" value="ECO:0007669"/>
    <property type="project" value="UniProtKB-KW"/>
</dbReference>
<evidence type="ECO:0000256" key="17">
    <source>
        <dbReference type="ARBA" id="ARBA00049161"/>
    </source>
</evidence>
<comment type="catalytic activity">
    <reaction evidence="17">
        <text>7,8-dihydropteroate + L-glutamate + ATP = 7,8-dihydrofolate + ADP + phosphate + H(+)</text>
        <dbReference type="Rhea" id="RHEA:23584"/>
        <dbReference type="ChEBI" id="CHEBI:15378"/>
        <dbReference type="ChEBI" id="CHEBI:17839"/>
        <dbReference type="ChEBI" id="CHEBI:29985"/>
        <dbReference type="ChEBI" id="CHEBI:30616"/>
        <dbReference type="ChEBI" id="CHEBI:43474"/>
        <dbReference type="ChEBI" id="CHEBI:57451"/>
        <dbReference type="ChEBI" id="CHEBI:456216"/>
        <dbReference type="EC" id="6.3.2.12"/>
    </reaction>
</comment>
<evidence type="ECO:0000256" key="12">
    <source>
        <dbReference type="ARBA" id="ARBA00022840"/>
    </source>
</evidence>
<evidence type="ECO:0000259" key="20">
    <source>
        <dbReference type="Pfam" id="PF08245"/>
    </source>
</evidence>
<comment type="similarity">
    <text evidence="4 18">Belongs to the folylpolyglutamate synthase family.</text>
</comment>
<feature type="domain" description="Mur ligase C-terminal" evidence="19">
    <location>
        <begin position="301"/>
        <end position="418"/>
    </location>
</feature>